<evidence type="ECO:0008006" key="4">
    <source>
        <dbReference type="Google" id="ProtNLM"/>
    </source>
</evidence>
<feature type="transmembrane region" description="Helical" evidence="1">
    <location>
        <begin position="36"/>
        <end position="60"/>
    </location>
</feature>
<protein>
    <recommendedName>
        <fullName evidence="4">ATP synthase protein I</fullName>
    </recommendedName>
</protein>
<keyword evidence="1" id="KW-0472">Membrane</keyword>
<keyword evidence="3" id="KW-1185">Reference proteome</keyword>
<reference evidence="2" key="1">
    <citation type="submission" date="2021-02" db="EMBL/GenBank/DDBJ databases">
        <title>Natronoglycomyces albus gen. nov., sp. nov, a haloalkaliphilic actinobacterium from a soda solonchak soil.</title>
        <authorList>
            <person name="Sorokin D.Y."/>
            <person name="Khijniak T.V."/>
            <person name="Zakharycheva A.P."/>
            <person name="Boueva O.V."/>
            <person name="Ariskina E.V."/>
            <person name="Hahnke R.L."/>
            <person name="Bunk B."/>
            <person name="Sproer C."/>
            <person name="Schumann P."/>
            <person name="Evtushenko L.I."/>
            <person name="Kublanov I.V."/>
        </authorList>
    </citation>
    <scope>NUCLEOTIDE SEQUENCE</scope>
    <source>
        <strain evidence="2">DSM 106290</strain>
    </source>
</reference>
<organism evidence="2 3">
    <name type="scientific">Natronoglycomyces albus</name>
    <dbReference type="NCBI Taxonomy" id="2811108"/>
    <lineage>
        <taxon>Bacteria</taxon>
        <taxon>Bacillati</taxon>
        <taxon>Actinomycetota</taxon>
        <taxon>Actinomycetes</taxon>
        <taxon>Glycomycetales</taxon>
        <taxon>Glycomycetaceae</taxon>
        <taxon>Natronoglycomyces</taxon>
    </lineage>
</organism>
<sequence>MLLSKAGFLRLCWVVSLVCLVVLVIIGAIWRGFDGMAGAAAGVGVTVATFSISVWAVAWAETHDRRLILPVGLLTYALKFVALALVFLIVQRTGWDGIQPLAMGVIVSALAWLTAQAIWTYRAKIPYIDLDAK</sequence>
<evidence type="ECO:0000313" key="3">
    <source>
        <dbReference type="Proteomes" id="UP000662939"/>
    </source>
</evidence>
<name>A0A895XR20_9ACTN</name>
<evidence type="ECO:0000313" key="2">
    <source>
        <dbReference type="EMBL" id="QSB06162.1"/>
    </source>
</evidence>
<gene>
    <name evidence="2" type="ORF">JQS30_04400</name>
</gene>
<feature type="transmembrane region" description="Helical" evidence="1">
    <location>
        <begin position="67"/>
        <end position="89"/>
    </location>
</feature>
<keyword evidence="1" id="KW-1133">Transmembrane helix</keyword>
<dbReference type="EMBL" id="CP070496">
    <property type="protein sequence ID" value="QSB06162.1"/>
    <property type="molecule type" value="Genomic_DNA"/>
</dbReference>
<dbReference type="RefSeq" id="WP_213172172.1">
    <property type="nucleotide sequence ID" value="NZ_CP070496.1"/>
</dbReference>
<feature type="transmembrane region" description="Helical" evidence="1">
    <location>
        <begin position="7"/>
        <end position="30"/>
    </location>
</feature>
<evidence type="ECO:0000256" key="1">
    <source>
        <dbReference type="SAM" id="Phobius"/>
    </source>
</evidence>
<accession>A0A895XR20</accession>
<keyword evidence="1" id="KW-0812">Transmembrane</keyword>
<feature type="transmembrane region" description="Helical" evidence="1">
    <location>
        <begin position="101"/>
        <end position="121"/>
    </location>
</feature>
<dbReference type="AlphaFoldDB" id="A0A895XR20"/>
<dbReference type="Proteomes" id="UP000662939">
    <property type="component" value="Chromosome"/>
</dbReference>
<dbReference type="KEGG" id="nav:JQS30_04400"/>
<proteinExistence type="predicted"/>